<evidence type="ECO:0000313" key="3">
    <source>
        <dbReference type="Proteomes" id="UP000295788"/>
    </source>
</evidence>
<feature type="transmembrane region" description="Helical" evidence="1">
    <location>
        <begin position="77"/>
        <end position="96"/>
    </location>
</feature>
<proteinExistence type="predicted"/>
<feature type="transmembrane region" description="Helical" evidence="1">
    <location>
        <begin position="47"/>
        <end position="65"/>
    </location>
</feature>
<sequence length="129" mass="14196">MKANLNHATKKYSNPILTGLIYTFSIVILSTVVLTLILYFTSLSEQSLPIFIYITTAISLLIGGFKSGKIAGTRGWYYGGITGIIYGIILSLIWFLGFNLDFQLRLLALLLLSFLFGSFGGMVGVNSKR</sequence>
<protein>
    <submittedName>
        <fullName evidence="2">Putative membrane protein (TIGR04086 family)</fullName>
    </submittedName>
</protein>
<evidence type="ECO:0000313" key="2">
    <source>
        <dbReference type="EMBL" id="TCS83838.1"/>
    </source>
</evidence>
<organism evidence="2 3">
    <name type="scientific">Tepidibacillus fermentans</name>
    <dbReference type="NCBI Taxonomy" id="1281767"/>
    <lineage>
        <taxon>Bacteria</taxon>
        <taxon>Bacillati</taxon>
        <taxon>Bacillota</taxon>
        <taxon>Bacilli</taxon>
        <taxon>Bacillales</taxon>
        <taxon>Bacillaceae</taxon>
        <taxon>Tepidibacillus</taxon>
    </lineage>
</organism>
<keyword evidence="1" id="KW-0472">Membrane</keyword>
<dbReference type="OrthoDB" id="2988991at2"/>
<evidence type="ECO:0000256" key="1">
    <source>
        <dbReference type="SAM" id="Phobius"/>
    </source>
</evidence>
<dbReference type="Proteomes" id="UP000295788">
    <property type="component" value="Unassembled WGS sequence"/>
</dbReference>
<keyword evidence="1" id="KW-0812">Transmembrane</keyword>
<dbReference type="Pfam" id="PF12670">
    <property type="entry name" value="DUF3792"/>
    <property type="match status" value="1"/>
</dbReference>
<reference evidence="2 3" key="1">
    <citation type="submission" date="2019-03" db="EMBL/GenBank/DDBJ databases">
        <title>Genomic Encyclopedia of Type Strains, Phase IV (KMG-IV): sequencing the most valuable type-strain genomes for metagenomic binning, comparative biology and taxonomic classification.</title>
        <authorList>
            <person name="Goeker M."/>
        </authorList>
    </citation>
    <scope>NUCLEOTIDE SEQUENCE [LARGE SCALE GENOMIC DNA]</scope>
    <source>
        <strain evidence="2 3">DSM 23802</strain>
    </source>
</reference>
<dbReference type="AlphaFoldDB" id="A0A4R3KJI7"/>
<keyword evidence="3" id="KW-1185">Reference proteome</keyword>
<comment type="caution">
    <text evidence="2">The sequence shown here is derived from an EMBL/GenBank/DDBJ whole genome shotgun (WGS) entry which is preliminary data.</text>
</comment>
<name>A0A4R3KJI7_9BACI</name>
<keyword evidence="1" id="KW-1133">Transmembrane helix</keyword>
<feature type="transmembrane region" description="Helical" evidence="1">
    <location>
        <begin position="102"/>
        <end position="125"/>
    </location>
</feature>
<feature type="transmembrane region" description="Helical" evidence="1">
    <location>
        <begin position="20"/>
        <end position="41"/>
    </location>
</feature>
<dbReference type="RefSeq" id="WP_132767238.1">
    <property type="nucleotide sequence ID" value="NZ_SMAB01000003.1"/>
</dbReference>
<dbReference type="NCBIfam" id="TIGR04086">
    <property type="entry name" value="TIGR04086_membr"/>
    <property type="match status" value="1"/>
</dbReference>
<dbReference type="InterPro" id="IPR023804">
    <property type="entry name" value="DUF3792_TM"/>
</dbReference>
<gene>
    <name evidence="2" type="ORF">EDD72_103166</name>
</gene>
<accession>A0A4R3KJI7</accession>
<dbReference type="EMBL" id="SMAB01000003">
    <property type="protein sequence ID" value="TCS83838.1"/>
    <property type="molecule type" value="Genomic_DNA"/>
</dbReference>